<evidence type="ECO:0000313" key="1">
    <source>
        <dbReference type="EMBL" id="ACB93050.1"/>
    </source>
</evidence>
<dbReference type="AlphaFoldDB" id="B2I7F3"/>
<reference evidence="1 2" key="1">
    <citation type="journal article" date="2010" name="J. Bacteriol.">
        <title>Whole genome sequences of two Xylella fastidiosa strains (M12 and M23) causing almond leaf scorch disease in California.</title>
        <authorList>
            <person name="Chen J."/>
            <person name="Xie G."/>
            <person name="Han S."/>
            <person name="Chertkov O."/>
            <person name="Sims D."/>
            <person name="Civerolo E.L."/>
        </authorList>
    </citation>
    <scope>NUCLEOTIDE SEQUENCE [LARGE SCALE GENOMIC DNA]</scope>
    <source>
        <strain evidence="1 2">M23</strain>
    </source>
</reference>
<accession>B2I7F3</accession>
<gene>
    <name evidence="1" type="ordered locus">XfasM23_1643</name>
</gene>
<proteinExistence type="predicted"/>
<dbReference type="Proteomes" id="UP000001698">
    <property type="component" value="Chromosome"/>
</dbReference>
<dbReference type="HOGENOM" id="CLU_2830356_0_0_6"/>
<sequence>MMHGRYLSRQDAWKRQDADMECNVVRWLHLDVLPGVFSQESDSGCFYHANHVGTFRYCHVREFIPY</sequence>
<dbReference type="EMBL" id="CP001011">
    <property type="protein sequence ID" value="ACB93050.1"/>
    <property type="molecule type" value="Genomic_DNA"/>
</dbReference>
<organism evidence="1 2">
    <name type="scientific">Xylella fastidiosa (strain M23)</name>
    <dbReference type="NCBI Taxonomy" id="405441"/>
    <lineage>
        <taxon>Bacteria</taxon>
        <taxon>Pseudomonadati</taxon>
        <taxon>Pseudomonadota</taxon>
        <taxon>Gammaproteobacteria</taxon>
        <taxon>Lysobacterales</taxon>
        <taxon>Lysobacteraceae</taxon>
        <taxon>Xylella</taxon>
    </lineage>
</organism>
<protein>
    <submittedName>
        <fullName evidence="1">Uncharacterized protein</fullName>
    </submittedName>
</protein>
<evidence type="ECO:0000313" key="2">
    <source>
        <dbReference type="Proteomes" id="UP000001698"/>
    </source>
</evidence>
<dbReference type="KEGG" id="xfn:XfasM23_1643"/>
<name>B2I7F3_XYLF2</name>